<keyword evidence="5 7" id="KW-0472">Membrane</keyword>
<reference evidence="10 11" key="1">
    <citation type="journal article" date="2021" name="Elife">
        <title>Chloroplast acquisition without the gene transfer in kleptoplastic sea slugs, Plakobranchus ocellatus.</title>
        <authorList>
            <person name="Maeda T."/>
            <person name="Takahashi S."/>
            <person name="Yoshida T."/>
            <person name="Shimamura S."/>
            <person name="Takaki Y."/>
            <person name="Nagai Y."/>
            <person name="Toyoda A."/>
            <person name="Suzuki Y."/>
            <person name="Arimoto A."/>
            <person name="Ishii H."/>
            <person name="Satoh N."/>
            <person name="Nishiyama T."/>
            <person name="Hasebe M."/>
            <person name="Maruyama T."/>
            <person name="Minagawa J."/>
            <person name="Obokata J."/>
            <person name="Shigenobu S."/>
        </authorList>
    </citation>
    <scope>NUCLEOTIDE SEQUENCE [LARGE SCALE GENOMIC DNA]</scope>
</reference>
<evidence type="ECO:0000259" key="9">
    <source>
        <dbReference type="Pfam" id="PF20519"/>
    </source>
</evidence>
<organism evidence="10 11">
    <name type="scientific">Elysia marginata</name>
    <dbReference type="NCBI Taxonomy" id="1093978"/>
    <lineage>
        <taxon>Eukaryota</taxon>
        <taxon>Metazoa</taxon>
        <taxon>Spiralia</taxon>
        <taxon>Lophotrochozoa</taxon>
        <taxon>Mollusca</taxon>
        <taxon>Gastropoda</taxon>
        <taxon>Heterobranchia</taxon>
        <taxon>Euthyneura</taxon>
        <taxon>Panpulmonata</taxon>
        <taxon>Sacoglossa</taxon>
        <taxon>Placobranchoidea</taxon>
        <taxon>Plakobranchidae</taxon>
        <taxon>Elysia</taxon>
    </lineage>
</organism>
<sequence>MLRDLVLYTIFMFLVLAIIYGHVNVHAQNLQKRNVEAELLGLPVHEGKEKDGEDALSKVRSIDTLWEYLINDITPRLIPNVDAITKHPSKSYFLMTHARLRQVRIGRNASERCLEKIPRLVWPRDNLNPCIGSVWGEAAEETRHFDNSWEKPLKKSDEDLEDSAHRYWTEDELNTAVFVGEHGVYSGGGYIVTLYREDPQAVQNVLKRLVRNDWIDRLTRCVLLEFTVYNPSTDMYTQVVLSFELDRYGTVLATKTIHTAALSSRERKNKPWLRMAEASVCVLVLFYVFKGVNDILHGSLAMFFSHLWNWVEFLVSVMSLLCVIFYLFRLASYEQVMKNFDTYGHGFFLDFTQVFHWHHVFHISMAFFGAFVILKMVKVTSFNPFTKVFMKTMFIGRNDVAALIFCTVLCLLAFGCLGRLLFGGHSFSYSSLSRTLITLLFFILGEPHYAVFLAANEILGKLFFVSFMVLSQCFVINLFIAVLRESLELSRCSPFAKEKATIRYMIDATMMYFNLTARNRQRPGITSPYGRK</sequence>
<dbReference type="GO" id="GO:0005262">
    <property type="term" value="F:calcium channel activity"/>
    <property type="evidence" value="ECO:0007669"/>
    <property type="project" value="TreeGrafter"/>
</dbReference>
<gene>
    <name evidence="10" type="ORF">ElyMa_000718300</name>
</gene>
<dbReference type="InterPro" id="IPR051223">
    <property type="entry name" value="Polycystin"/>
</dbReference>
<keyword evidence="4 7" id="KW-1133">Transmembrane helix</keyword>
<evidence type="ECO:0000256" key="5">
    <source>
        <dbReference type="ARBA" id="ARBA00023136"/>
    </source>
</evidence>
<accession>A0AAV4GM13</accession>
<dbReference type="Pfam" id="PF08016">
    <property type="entry name" value="PKD_channel"/>
    <property type="match status" value="1"/>
</dbReference>
<proteinExistence type="inferred from homology"/>
<evidence type="ECO:0000256" key="2">
    <source>
        <dbReference type="ARBA" id="ARBA00007200"/>
    </source>
</evidence>
<dbReference type="Pfam" id="PF20519">
    <property type="entry name" value="Polycystin_dom"/>
    <property type="match status" value="1"/>
</dbReference>
<dbReference type="InterPro" id="IPR003915">
    <property type="entry name" value="PKD_2"/>
</dbReference>
<dbReference type="InterPro" id="IPR046791">
    <property type="entry name" value="Polycystin_dom"/>
</dbReference>
<feature type="transmembrane region" description="Helical" evidence="7">
    <location>
        <begin position="309"/>
        <end position="328"/>
    </location>
</feature>
<dbReference type="PANTHER" id="PTHR10877:SF194">
    <property type="entry name" value="LOCATION OF VULVA DEFECTIVE 1"/>
    <property type="match status" value="1"/>
</dbReference>
<feature type="domain" description="Polycystin cation channel PKD1/PKD2" evidence="8">
    <location>
        <begin position="276"/>
        <end position="487"/>
    </location>
</feature>
<evidence type="ECO:0000256" key="3">
    <source>
        <dbReference type="ARBA" id="ARBA00022692"/>
    </source>
</evidence>
<dbReference type="Gene3D" id="1.10.287.70">
    <property type="match status" value="1"/>
</dbReference>
<dbReference type="InterPro" id="IPR013122">
    <property type="entry name" value="PKD1_2_channel"/>
</dbReference>
<evidence type="ECO:0000313" key="10">
    <source>
        <dbReference type="EMBL" id="GFR86354.1"/>
    </source>
</evidence>
<comment type="similarity">
    <text evidence="2">Belongs to the polycystin family.</text>
</comment>
<dbReference type="GO" id="GO:0050982">
    <property type="term" value="P:detection of mechanical stimulus"/>
    <property type="evidence" value="ECO:0007669"/>
    <property type="project" value="TreeGrafter"/>
</dbReference>
<comment type="subcellular location">
    <subcellularLocation>
        <location evidence="1">Membrane</location>
        <topology evidence="1">Multi-pass membrane protein</topology>
    </subcellularLocation>
</comment>
<dbReference type="EMBL" id="BMAT01001474">
    <property type="protein sequence ID" value="GFR86354.1"/>
    <property type="molecule type" value="Genomic_DNA"/>
</dbReference>
<evidence type="ECO:0000256" key="4">
    <source>
        <dbReference type="ARBA" id="ARBA00022989"/>
    </source>
</evidence>
<comment type="caution">
    <text evidence="10">The sequence shown here is derived from an EMBL/GenBank/DDBJ whole genome shotgun (WGS) entry which is preliminary data.</text>
</comment>
<protein>
    <submittedName>
        <fullName evidence="10">Polycystic kidney disease 2-like 1 protein</fullName>
    </submittedName>
</protein>
<keyword evidence="11" id="KW-1185">Reference proteome</keyword>
<dbReference type="AlphaFoldDB" id="A0AAV4GM13"/>
<dbReference type="GO" id="GO:0005509">
    <property type="term" value="F:calcium ion binding"/>
    <property type="evidence" value="ECO:0007669"/>
    <property type="project" value="InterPro"/>
</dbReference>
<feature type="transmembrane region" description="Helical" evidence="7">
    <location>
        <begin position="400"/>
        <end position="422"/>
    </location>
</feature>
<dbReference type="PANTHER" id="PTHR10877">
    <property type="entry name" value="POLYCYSTIN FAMILY MEMBER"/>
    <property type="match status" value="1"/>
</dbReference>
<evidence type="ECO:0000259" key="8">
    <source>
        <dbReference type="Pfam" id="PF08016"/>
    </source>
</evidence>
<dbReference type="GO" id="GO:0016020">
    <property type="term" value="C:membrane"/>
    <property type="evidence" value="ECO:0007669"/>
    <property type="project" value="UniProtKB-SubCell"/>
</dbReference>
<feature type="transmembrane region" description="Helical" evidence="7">
    <location>
        <begin position="6"/>
        <end position="23"/>
    </location>
</feature>
<feature type="domain" description="Polycystin" evidence="9">
    <location>
        <begin position="56"/>
        <end position="262"/>
    </location>
</feature>
<evidence type="ECO:0000256" key="6">
    <source>
        <dbReference type="ARBA" id="ARBA00023180"/>
    </source>
</evidence>
<keyword evidence="6" id="KW-0325">Glycoprotein</keyword>
<keyword evidence="3 7" id="KW-0812">Transmembrane</keyword>
<evidence type="ECO:0000313" key="11">
    <source>
        <dbReference type="Proteomes" id="UP000762676"/>
    </source>
</evidence>
<feature type="transmembrane region" description="Helical" evidence="7">
    <location>
        <begin position="462"/>
        <end position="483"/>
    </location>
</feature>
<feature type="transmembrane region" description="Helical" evidence="7">
    <location>
        <begin position="434"/>
        <end position="456"/>
    </location>
</feature>
<dbReference type="PRINTS" id="PR01433">
    <property type="entry name" value="POLYCYSTIN2"/>
</dbReference>
<feature type="transmembrane region" description="Helical" evidence="7">
    <location>
        <begin position="360"/>
        <end position="380"/>
    </location>
</feature>
<name>A0AAV4GM13_9GAST</name>
<evidence type="ECO:0000256" key="7">
    <source>
        <dbReference type="SAM" id="Phobius"/>
    </source>
</evidence>
<evidence type="ECO:0000256" key="1">
    <source>
        <dbReference type="ARBA" id="ARBA00004141"/>
    </source>
</evidence>
<dbReference type="Proteomes" id="UP000762676">
    <property type="component" value="Unassembled WGS sequence"/>
</dbReference>